<feature type="domain" description="TonB-dependent receptor-like beta-barrel" evidence="12">
    <location>
        <begin position="601"/>
        <end position="1029"/>
    </location>
</feature>
<dbReference type="GO" id="GO:0044718">
    <property type="term" value="P:siderophore transmembrane transport"/>
    <property type="evidence" value="ECO:0007669"/>
    <property type="project" value="TreeGrafter"/>
</dbReference>
<dbReference type="GO" id="GO:0015344">
    <property type="term" value="F:siderophore uptake transmembrane transporter activity"/>
    <property type="evidence" value="ECO:0007669"/>
    <property type="project" value="TreeGrafter"/>
</dbReference>
<keyword evidence="8" id="KW-0675">Receptor</keyword>
<gene>
    <name evidence="14" type="ORF">ESB13_13665</name>
</gene>
<dbReference type="Proteomes" id="UP000290545">
    <property type="component" value="Unassembled WGS sequence"/>
</dbReference>
<dbReference type="InterPro" id="IPR036942">
    <property type="entry name" value="Beta-barrel_TonB_sf"/>
</dbReference>
<dbReference type="Pfam" id="PF07715">
    <property type="entry name" value="Plug"/>
    <property type="match status" value="1"/>
</dbReference>
<proteinExistence type="inferred from homology"/>
<evidence type="ECO:0000256" key="10">
    <source>
        <dbReference type="PROSITE-ProRule" id="PRU01360"/>
    </source>
</evidence>
<keyword evidence="4 10" id="KW-0812">Transmembrane</keyword>
<comment type="caution">
    <text evidence="14">The sequence shown here is derived from an EMBL/GenBank/DDBJ whole genome shotgun (WGS) entry which is preliminary data.</text>
</comment>
<keyword evidence="6 11" id="KW-0798">TonB box</keyword>
<dbReference type="Pfam" id="PF00593">
    <property type="entry name" value="TonB_dep_Rec_b-barrel"/>
    <property type="match status" value="1"/>
</dbReference>
<dbReference type="GO" id="GO:0009279">
    <property type="term" value="C:cell outer membrane"/>
    <property type="evidence" value="ECO:0007669"/>
    <property type="project" value="UniProtKB-SubCell"/>
</dbReference>
<dbReference type="PANTHER" id="PTHR30069">
    <property type="entry name" value="TONB-DEPENDENT OUTER MEMBRANE RECEPTOR"/>
    <property type="match status" value="1"/>
</dbReference>
<dbReference type="PANTHER" id="PTHR30069:SF29">
    <property type="entry name" value="HEMOGLOBIN AND HEMOGLOBIN-HAPTOGLOBIN-BINDING PROTEIN 1-RELATED"/>
    <property type="match status" value="1"/>
</dbReference>
<evidence type="ECO:0000256" key="3">
    <source>
        <dbReference type="ARBA" id="ARBA00022452"/>
    </source>
</evidence>
<dbReference type="Pfam" id="PF13620">
    <property type="entry name" value="CarboxypepD_reg"/>
    <property type="match status" value="1"/>
</dbReference>
<evidence type="ECO:0000256" key="1">
    <source>
        <dbReference type="ARBA" id="ARBA00004571"/>
    </source>
</evidence>
<evidence type="ECO:0000256" key="7">
    <source>
        <dbReference type="ARBA" id="ARBA00023136"/>
    </source>
</evidence>
<evidence type="ECO:0000256" key="5">
    <source>
        <dbReference type="ARBA" id="ARBA00022729"/>
    </source>
</evidence>
<dbReference type="InterPro" id="IPR037066">
    <property type="entry name" value="Plug_dom_sf"/>
</dbReference>
<evidence type="ECO:0000259" key="13">
    <source>
        <dbReference type="Pfam" id="PF07715"/>
    </source>
</evidence>
<reference evidence="14 15" key="1">
    <citation type="submission" date="2019-01" db="EMBL/GenBank/DDBJ databases">
        <title>Filimonas sp. strain TTM-71.</title>
        <authorList>
            <person name="Chen W.-M."/>
        </authorList>
    </citation>
    <scope>NUCLEOTIDE SEQUENCE [LARGE SCALE GENOMIC DNA]</scope>
    <source>
        <strain evidence="14 15">TTM-71</strain>
    </source>
</reference>
<dbReference type="EMBL" id="SDHZ01000002">
    <property type="protein sequence ID" value="RXK83161.1"/>
    <property type="molecule type" value="Genomic_DNA"/>
</dbReference>
<protein>
    <submittedName>
        <fullName evidence="14">SusC/RagA family TonB-linked outer membrane protein</fullName>
    </submittedName>
</protein>
<keyword evidence="2 10" id="KW-0813">Transport</keyword>
<evidence type="ECO:0000313" key="14">
    <source>
        <dbReference type="EMBL" id="RXK83161.1"/>
    </source>
</evidence>
<dbReference type="InterPro" id="IPR008969">
    <property type="entry name" value="CarboxyPept-like_regulatory"/>
</dbReference>
<evidence type="ECO:0000259" key="12">
    <source>
        <dbReference type="Pfam" id="PF00593"/>
    </source>
</evidence>
<comment type="subcellular location">
    <subcellularLocation>
        <location evidence="1 10">Cell outer membrane</location>
        <topology evidence="1 10">Multi-pass membrane protein</topology>
    </subcellularLocation>
</comment>
<evidence type="ECO:0000256" key="2">
    <source>
        <dbReference type="ARBA" id="ARBA00022448"/>
    </source>
</evidence>
<keyword evidence="3 10" id="KW-1134">Transmembrane beta strand</keyword>
<dbReference type="Gene3D" id="2.170.130.10">
    <property type="entry name" value="TonB-dependent receptor, plug domain"/>
    <property type="match status" value="1"/>
</dbReference>
<dbReference type="Gene3D" id="2.40.170.20">
    <property type="entry name" value="TonB-dependent receptor, beta-barrel domain"/>
    <property type="match status" value="1"/>
</dbReference>
<keyword evidence="7 10" id="KW-0472">Membrane</keyword>
<accession>A0A4Q1D643</accession>
<evidence type="ECO:0000256" key="4">
    <source>
        <dbReference type="ARBA" id="ARBA00022692"/>
    </source>
</evidence>
<evidence type="ECO:0000256" key="11">
    <source>
        <dbReference type="RuleBase" id="RU003357"/>
    </source>
</evidence>
<organism evidence="14 15">
    <name type="scientific">Filimonas effusa</name>
    <dbReference type="NCBI Taxonomy" id="2508721"/>
    <lineage>
        <taxon>Bacteria</taxon>
        <taxon>Pseudomonadati</taxon>
        <taxon>Bacteroidota</taxon>
        <taxon>Chitinophagia</taxon>
        <taxon>Chitinophagales</taxon>
        <taxon>Chitinophagaceae</taxon>
        <taxon>Filimonas</taxon>
    </lineage>
</organism>
<dbReference type="OrthoDB" id="9768177at2"/>
<evidence type="ECO:0000313" key="15">
    <source>
        <dbReference type="Proteomes" id="UP000290545"/>
    </source>
</evidence>
<dbReference type="PROSITE" id="PS52016">
    <property type="entry name" value="TONB_DEPENDENT_REC_3"/>
    <property type="match status" value="1"/>
</dbReference>
<dbReference type="InterPro" id="IPR000531">
    <property type="entry name" value="Beta-barrel_TonB"/>
</dbReference>
<keyword evidence="15" id="KW-1185">Reference proteome</keyword>
<dbReference type="AlphaFoldDB" id="A0A4Q1D643"/>
<keyword evidence="9 10" id="KW-0998">Cell outer membrane</keyword>
<dbReference type="Gene3D" id="2.60.40.1120">
    <property type="entry name" value="Carboxypeptidase-like, regulatory domain"/>
    <property type="match status" value="1"/>
</dbReference>
<dbReference type="InterPro" id="IPR039426">
    <property type="entry name" value="TonB-dep_rcpt-like"/>
</dbReference>
<dbReference type="NCBIfam" id="TIGR04056">
    <property type="entry name" value="OMP_RagA_SusC"/>
    <property type="match status" value="1"/>
</dbReference>
<comment type="similarity">
    <text evidence="10 11">Belongs to the TonB-dependent receptor family.</text>
</comment>
<sequence length="1211" mass="133921">MLKTAFCRWFPYGDNRSRFQTLLAMRLTILLVTVAFLNVSAKGISQKVSFAGKNTSLKTVFSEIEKQTGYVFLYPENTLKIARPVTIQATDKPLLEFLEELFAHQPLRYSIESKTISITTAPAVPVKKNIVPELQAYLPPPPVSGIVKDSAGKPLAGVTVSVVAPGRGTYAATTTDNKGHFEIVANKGEKLTFALIGYAPHTVSVGERTSFEVVMTATVSELSELLIQSVNTGYQRIRPEQSTGAVAQLSTKEYESRISTNFIDGLVNRMPGLMINNNISFTSTTPGSTSSNSRSLFNIRGISTMSANQSPLIVVDGYPTELTLDMLDPNEIKSVTILKDAAAATVYGVRASNGVIVIERKQAALGKPRFSFRATAGMTPEENYSRYRWASDASAIAVNFQKDIYASGINASTWGLLNTNSQGTTSRNPVYYIMAQEAAKVITPYQAQQAYASLLSYDNLNDYSRLFKRSALTQTYNFNVSGGTGNALYYITANYTRNRLSDIKNDNNKFLLSARSTLKLSQRLSLELTTDYQEHRVNNVPVPSPTSTLSYERFEDANGNPSFVSGSGLTPFYNDALVAMGLQNQLYYPLQEINEVSDKTRTINNRITANFNYNIGSGFDLSFGGIYETSRSDFRHLASAASFQTRNAINLYTTQNTDGTIKLNVPKGDLLQREASNTSSYTGRAQLNYNKRIGSLHSVNAILGAEIRNVINSSNLTSQFGYNDQTLLLQPVDYASIFTGVIKNPFGISTNALFSDYSNLFNEQYTEDRFLSGYANVVYSFKNTYSLTGSMRIDQSNLFGTNPKYKYKPLWSLGAAWNIHKESFMQDIDWINTLKLRVAYGFNGNVAKMSLPQVIAQSTLNYNTSPTSQALRLLSYANSSLRWEQTRSTNIGLDYRFSNNIYGTVDYYKKKSTDLLGNAQIDPTIGASPSLINQATIDNSGLELSLHADWITTSKFNWNTGFVLGRNTSKVLSVYRTGDYNPRTLNVLGYVKGYPVGAQFAFGYAGLDTAGYPLMVNDRGQYYRTNIASSTSPTAIASKSDTSGLTRYAGTSIPTINAGLSNRIDIGNFYIFCMINYYGGFKVRVPRPTPNTQRPLEGAGNYWKKRGDEATTDVMNLAGFYGNTMALDAYNYADAYVVNGDYITLGDLTVSYSLDNSKFIKKIGFSHFEIKCQASNLWTVGFNKYNYSMATGSYAKSYLTPTYTLAIFTNF</sequence>
<dbReference type="InterPro" id="IPR012910">
    <property type="entry name" value="Plug_dom"/>
</dbReference>
<feature type="domain" description="TonB-dependent receptor plug" evidence="13">
    <location>
        <begin position="240"/>
        <end position="355"/>
    </location>
</feature>
<keyword evidence="5" id="KW-0732">Signal</keyword>
<dbReference type="SUPFAM" id="SSF56935">
    <property type="entry name" value="Porins"/>
    <property type="match status" value="1"/>
</dbReference>
<evidence type="ECO:0000256" key="6">
    <source>
        <dbReference type="ARBA" id="ARBA00023077"/>
    </source>
</evidence>
<dbReference type="SUPFAM" id="SSF49464">
    <property type="entry name" value="Carboxypeptidase regulatory domain-like"/>
    <property type="match status" value="1"/>
</dbReference>
<name>A0A4Q1D643_9BACT</name>
<dbReference type="InterPro" id="IPR023996">
    <property type="entry name" value="TonB-dep_OMP_SusC/RagA"/>
</dbReference>
<evidence type="ECO:0000256" key="9">
    <source>
        <dbReference type="ARBA" id="ARBA00023237"/>
    </source>
</evidence>
<evidence type="ECO:0000256" key="8">
    <source>
        <dbReference type="ARBA" id="ARBA00023170"/>
    </source>
</evidence>